<feature type="non-terminal residue" evidence="8">
    <location>
        <position position="396"/>
    </location>
</feature>
<reference evidence="8 9" key="2">
    <citation type="journal article" date="2008" name="Nature">
        <title>The Phaeodactylum genome reveals the evolutionary history of diatom genomes.</title>
        <authorList>
            <person name="Bowler C."/>
            <person name="Allen A.E."/>
            <person name="Badger J.H."/>
            <person name="Grimwood J."/>
            <person name="Jabbari K."/>
            <person name="Kuo A."/>
            <person name="Maheswari U."/>
            <person name="Martens C."/>
            <person name="Maumus F."/>
            <person name="Otillar R.P."/>
            <person name="Rayko E."/>
            <person name="Salamov A."/>
            <person name="Vandepoele K."/>
            <person name="Beszteri B."/>
            <person name="Gruber A."/>
            <person name="Heijde M."/>
            <person name="Katinka M."/>
            <person name="Mock T."/>
            <person name="Valentin K."/>
            <person name="Verret F."/>
            <person name="Berges J.A."/>
            <person name="Brownlee C."/>
            <person name="Cadoret J.P."/>
            <person name="Chiovitti A."/>
            <person name="Choi C.J."/>
            <person name="Coesel S."/>
            <person name="De Martino A."/>
            <person name="Detter J.C."/>
            <person name="Durkin C."/>
            <person name="Falciatore A."/>
            <person name="Fournet J."/>
            <person name="Haruta M."/>
            <person name="Huysman M.J."/>
            <person name="Jenkins B.D."/>
            <person name="Jiroutova K."/>
            <person name="Jorgensen R.E."/>
            <person name="Joubert Y."/>
            <person name="Kaplan A."/>
            <person name="Kroger N."/>
            <person name="Kroth P.G."/>
            <person name="La Roche J."/>
            <person name="Lindquist E."/>
            <person name="Lommer M."/>
            <person name="Martin-Jezequel V."/>
            <person name="Lopez P.J."/>
            <person name="Lucas S."/>
            <person name="Mangogna M."/>
            <person name="McGinnis K."/>
            <person name="Medlin L.K."/>
            <person name="Montsant A."/>
            <person name="Oudot-Le Secq M.P."/>
            <person name="Napoli C."/>
            <person name="Obornik M."/>
            <person name="Parker M.S."/>
            <person name="Petit J.L."/>
            <person name="Porcel B.M."/>
            <person name="Poulsen N."/>
            <person name="Robison M."/>
            <person name="Rychlewski L."/>
            <person name="Rynearson T.A."/>
            <person name="Schmutz J."/>
            <person name="Shapiro H."/>
            <person name="Siaut M."/>
            <person name="Stanley M."/>
            <person name="Sussman M.R."/>
            <person name="Taylor A.R."/>
            <person name="Vardi A."/>
            <person name="von Dassow P."/>
            <person name="Vyverman W."/>
            <person name="Willis A."/>
            <person name="Wyrwicz L.S."/>
            <person name="Rokhsar D.S."/>
            <person name="Weissenbach J."/>
            <person name="Armbrust E.V."/>
            <person name="Green B.R."/>
            <person name="Van de Peer Y."/>
            <person name="Grigoriev I.V."/>
        </authorList>
    </citation>
    <scope>NUCLEOTIDE SEQUENCE [LARGE SCALE GENOMIC DNA]</scope>
    <source>
        <strain evidence="8 9">CCMP1335</strain>
    </source>
</reference>
<feature type="domain" description="SAM-dependent MTase RsmB/NOP-type" evidence="7">
    <location>
        <begin position="45"/>
        <end position="396"/>
    </location>
</feature>
<feature type="binding site" evidence="6">
    <location>
        <position position="180"/>
    </location>
    <ligand>
        <name>S-adenosyl-L-methionine</name>
        <dbReference type="ChEBI" id="CHEBI:59789"/>
    </ligand>
</feature>
<evidence type="ECO:0000313" key="8">
    <source>
        <dbReference type="EMBL" id="EED93660.1"/>
    </source>
</evidence>
<accession>B8BX78</accession>
<dbReference type="RefSeq" id="XP_002288224.1">
    <property type="nucleotide sequence ID" value="XM_002288188.1"/>
</dbReference>
<keyword evidence="3 6" id="KW-0808">Transferase</keyword>
<dbReference type="PANTHER" id="PTHR22808">
    <property type="entry name" value="NCL1 YEAST -RELATED NOL1/NOP2/FMU SUN DOMAIN-CONTAINING"/>
    <property type="match status" value="1"/>
</dbReference>
<dbReference type="OMA" id="TASEMYH"/>
<protein>
    <recommendedName>
        <fullName evidence="7">SAM-dependent MTase RsmB/NOP-type domain-containing protein</fullName>
    </recommendedName>
</protein>
<evidence type="ECO:0000256" key="1">
    <source>
        <dbReference type="ARBA" id="ARBA00007494"/>
    </source>
</evidence>
<keyword evidence="4 6" id="KW-0949">S-adenosyl-L-methionine</keyword>
<dbReference type="InterPro" id="IPR023267">
    <property type="entry name" value="RCMT"/>
</dbReference>
<gene>
    <name evidence="8" type="ORF">THAPSDRAFT_39812</name>
</gene>
<keyword evidence="9" id="KW-1185">Reference proteome</keyword>
<proteinExistence type="inferred from homology"/>
<dbReference type="PANTHER" id="PTHR22808:SF1">
    <property type="entry name" value="RNA CYTOSINE-C(5)-METHYLTRANSFERASE NSUN2-RELATED"/>
    <property type="match status" value="1"/>
</dbReference>
<dbReference type="InterPro" id="IPR049560">
    <property type="entry name" value="MeTrfase_RsmB-F_NOP2_cat"/>
</dbReference>
<dbReference type="InterPro" id="IPR029063">
    <property type="entry name" value="SAM-dependent_MTases_sf"/>
</dbReference>
<name>B8BX78_THAPS</name>
<dbReference type="GO" id="GO:0003723">
    <property type="term" value="F:RNA binding"/>
    <property type="evidence" value="ECO:0007669"/>
    <property type="project" value="UniProtKB-UniRule"/>
</dbReference>
<dbReference type="HOGENOM" id="CLU_005316_4_1_1"/>
<dbReference type="InterPro" id="IPR018314">
    <property type="entry name" value="RsmB/NOL1/NOP2-like_CS"/>
</dbReference>
<evidence type="ECO:0000256" key="4">
    <source>
        <dbReference type="ARBA" id="ARBA00022691"/>
    </source>
</evidence>
<dbReference type="Gene3D" id="3.40.50.150">
    <property type="entry name" value="Vaccinia Virus protein VP39"/>
    <property type="match status" value="1"/>
</dbReference>
<evidence type="ECO:0000256" key="3">
    <source>
        <dbReference type="ARBA" id="ARBA00022679"/>
    </source>
</evidence>
<dbReference type="PaxDb" id="35128-Thaps39812"/>
<dbReference type="GO" id="GO:0008168">
    <property type="term" value="F:methyltransferase activity"/>
    <property type="evidence" value="ECO:0000318"/>
    <property type="project" value="GO_Central"/>
</dbReference>
<evidence type="ECO:0000259" key="7">
    <source>
        <dbReference type="PROSITE" id="PS51686"/>
    </source>
</evidence>
<keyword evidence="5 6" id="KW-0694">RNA-binding</keyword>
<keyword evidence="2 6" id="KW-0489">Methyltransferase</keyword>
<dbReference type="InParanoid" id="B8BX78"/>
<dbReference type="GO" id="GO:0001510">
    <property type="term" value="P:RNA methylation"/>
    <property type="evidence" value="ECO:0000318"/>
    <property type="project" value="GO_Central"/>
</dbReference>
<organism evidence="8 9">
    <name type="scientific">Thalassiosira pseudonana</name>
    <name type="common">Marine diatom</name>
    <name type="synonym">Cyclotella nana</name>
    <dbReference type="NCBI Taxonomy" id="35128"/>
    <lineage>
        <taxon>Eukaryota</taxon>
        <taxon>Sar</taxon>
        <taxon>Stramenopiles</taxon>
        <taxon>Ochrophyta</taxon>
        <taxon>Bacillariophyta</taxon>
        <taxon>Coscinodiscophyceae</taxon>
        <taxon>Thalassiosirophycidae</taxon>
        <taxon>Thalassiosirales</taxon>
        <taxon>Thalassiosiraceae</taxon>
        <taxon>Thalassiosira</taxon>
    </lineage>
</organism>
<dbReference type="AlphaFoldDB" id="B8BX78"/>
<reference evidence="8 9" key="1">
    <citation type="journal article" date="2004" name="Science">
        <title>The genome of the diatom Thalassiosira pseudonana: ecology, evolution, and metabolism.</title>
        <authorList>
            <person name="Armbrust E.V."/>
            <person name="Berges J.A."/>
            <person name="Bowler C."/>
            <person name="Green B.R."/>
            <person name="Martinez D."/>
            <person name="Putnam N.H."/>
            <person name="Zhou S."/>
            <person name="Allen A.E."/>
            <person name="Apt K.E."/>
            <person name="Bechner M."/>
            <person name="Brzezinski M.A."/>
            <person name="Chaal B.K."/>
            <person name="Chiovitti A."/>
            <person name="Davis A.K."/>
            <person name="Demarest M.S."/>
            <person name="Detter J.C."/>
            <person name="Glavina T."/>
            <person name="Goodstein D."/>
            <person name="Hadi M.Z."/>
            <person name="Hellsten U."/>
            <person name="Hildebrand M."/>
            <person name="Jenkins B.D."/>
            <person name="Jurka J."/>
            <person name="Kapitonov V.V."/>
            <person name="Kroger N."/>
            <person name="Lau W.W."/>
            <person name="Lane T.W."/>
            <person name="Larimer F.W."/>
            <person name="Lippmeier J.C."/>
            <person name="Lucas S."/>
            <person name="Medina M."/>
            <person name="Montsant A."/>
            <person name="Obornik M."/>
            <person name="Parker M.S."/>
            <person name="Palenik B."/>
            <person name="Pazour G.J."/>
            <person name="Richardson P.M."/>
            <person name="Rynearson T.A."/>
            <person name="Saito M.A."/>
            <person name="Schwartz D.C."/>
            <person name="Thamatrakoln K."/>
            <person name="Valentin K."/>
            <person name="Vardi A."/>
            <person name="Wilkerson F.P."/>
            <person name="Rokhsar D.S."/>
        </authorList>
    </citation>
    <scope>NUCLEOTIDE SEQUENCE [LARGE SCALE GENOMIC DNA]</scope>
    <source>
        <strain evidence="8 9">CCMP1335</strain>
    </source>
</reference>
<dbReference type="Pfam" id="PF01189">
    <property type="entry name" value="Methyltr_RsmB-F"/>
    <property type="match status" value="1"/>
</dbReference>
<feature type="binding site" evidence="6">
    <location>
        <begin position="141"/>
        <end position="147"/>
    </location>
    <ligand>
        <name>S-adenosyl-L-methionine</name>
        <dbReference type="ChEBI" id="CHEBI:59789"/>
    </ligand>
</feature>
<feature type="binding site" evidence="6">
    <location>
        <position position="234"/>
    </location>
    <ligand>
        <name>S-adenosyl-L-methionine</name>
        <dbReference type="ChEBI" id="CHEBI:59789"/>
    </ligand>
</feature>
<feature type="binding site" evidence="6">
    <location>
        <position position="207"/>
    </location>
    <ligand>
        <name>S-adenosyl-L-methionine</name>
        <dbReference type="ChEBI" id="CHEBI:59789"/>
    </ligand>
</feature>
<dbReference type="EMBL" id="CM000640">
    <property type="protein sequence ID" value="EED93660.1"/>
    <property type="molecule type" value="Genomic_DNA"/>
</dbReference>
<dbReference type="InterPro" id="IPR001678">
    <property type="entry name" value="MeTrfase_RsmB-F_NOP2_dom"/>
</dbReference>
<dbReference type="GeneID" id="7441775"/>
<dbReference type="KEGG" id="tps:THAPSDRAFT_39812"/>
<dbReference type="eggNOG" id="KOG2198">
    <property type="taxonomic scope" value="Eukaryota"/>
</dbReference>
<dbReference type="PROSITE" id="PS51686">
    <property type="entry name" value="SAM_MT_RSMB_NOP"/>
    <property type="match status" value="1"/>
</dbReference>
<dbReference type="PRINTS" id="PR02008">
    <property type="entry name" value="RCMTFAMILY"/>
</dbReference>
<evidence type="ECO:0000256" key="5">
    <source>
        <dbReference type="ARBA" id="ARBA00022884"/>
    </source>
</evidence>
<dbReference type="SUPFAM" id="SSF53335">
    <property type="entry name" value="S-adenosyl-L-methionine-dependent methyltransferases"/>
    <property type="match status" value="1"/>
</dbReference>
<feature type="active site" description="Nucleophile" evidence="6">
    <location>
        <position position="287"/>
    </location>
</feature>
<evidence type="ECO:0000256" key="2">
    <source>
        <dbReference type="ARBA" id="ARBA00022603"/>
    </source>
</evidence>
<sequence length="396" mass="43336">MELEIELPRRSEAFGGMKSIIENGVVKADADAAKSDGVADKDDGNTNGASNNNVTVVKKTIAPAKPIPFISQVSSSGETTILGYQLAVDRRTLRRNASLEPLHSWLKIQTDCGHITRQETVSMIPPVVLDAKEGMSVLDMCAAPGSKTCQILEAVGGMPAKDGEISGSNVEPKGYIVANDADPKRAYMLVTQLRRLQSPAVFVTSADGQFFPVLDEKNVRGTDKEGMFDRVLCDVPCSGDGTVRKNPGIWKQWNQLGALALHPLQLSIALRGARLAHVGGYVVYSTCSMNPTENESVVAELLRIADGALELEDPRERMEGLIARPGWSSWKATLSERTNSLGFVEYASYDDVEPEWRRRVRESCFPPTEEEAKRFQLHKSLRCLPHDMDTGGFFVA</sequence>
<evidence type="ECO:0000313" key="9">
    <source>
        <dbReference type="Proteomes" id="UP000001449"/>
    </source>
</evidence>
<dbReference type="STRING" id="35128.B8BX78"/>
<comment type="similarity">
    <text evidence="1 6">Belongs to the class I-like SAM-binding methyltransferase superfamily. RsmB/NOP family.</text>
</comment>
<dbReference type="GO" id="GO:0008173">
    <property type="term" value="F:RNA methyltransferase activity"/>
    <property type="evidence" value="ECO:0007669"/>
    <property type="project" value="InterPro"/>
</dbReference>
<evidence type="ECO:0000256" key="6">
    <source>
        <dbReference type="PROSITE-ProRule" id="PRU01023"/>
    </source>
</evidence>
<dbReference type="Proteomes" id="UP000001449">
    <property type="component" value="Chromosome 3"/>
</dbReference>
<dbReference type="PROSITE" id="PS01153">
    <property type="entry name" value="NOL1_NOP2_SUN"/>
    <property type="match status" value="1"/>
</dbReference>